<dbReference type="AlphaFoldDB" id="A0A0R3MHR5"/>
<proteinExistence type="predicted"/>
<name>A0A0R3MHR5_9BRAD</name>
<dbReference type="Proteomes" id="UP000051660">
    <property type="component" value="Unassembled WGS sequence"/>
</dbReference>
<organism evidence="1 2">
    <name type="scientific">Bradyrhizobium lablabi</name>
    <dbReference type="NCBI Taxonomy" id="722472"/>
    <lineage>
        <taxon>Bacteria</taxon>
        <taxon>Pseudomonadati</taxon>
        <taxon>Pseudomonadota</taxon>
        <taxon>Alphaproteobacteria</taxon>
        <taxon>Hyphomicrobiales</taxon>
        <taxon>Nitrobacteraceae</taxon>
        <taxon>Bradyrhizobium</taxon>
    </lineage>
</organism>
<protein>
    <submittedName>
        <fullName evidence="1">Uncharacterized protein</fullName>
    </submittedName>
</protein>
<evidence type="ECO:0000313" key="1">
    <source>
        <dbReference type="EMBL" id="KRR16422.1"/>
    </source>
</evidence>
<sequence length="217" mass="23158">MDDLKFILVDDCWHRHFHDFSLCLALAGLPELGIEAVAADIGRSGQHLVDGIDTPAPAVAGSDAGCVEVCGDGLDAHRPRASIPFPGQAEDQAHCLGLDGIDLQGFLGPVSALLGSFHDPVADRRQGAIPEALTGILLHGAQRMLGVLLGLVLVKQRHDLSDHVAHRIVAELLGDRHQPDTGLGESANVELELELIAEEAAEAVDQDHIERRRLRGC</sequence>
<comment type="caution">
    <text evidence="1">The sequence shown here is derived from an EMBL/GenBank/DDBJ whole genome shotgun (WGS) entry which is preliminary data.</text>
</comment>
<gene>
    <name evidence="1" type="ORF">CQ14_16240</name>
</gene>
<accession>A0A0R3MHR5</accession>
<reference evidence="1 2" key="1">
    <citation type="submission" date="2014-03" db="EMBL/GenBank/DDBJ databases">
        <title>Bradyrhizobium valentinum sp. nov., isolated from effective nodules of Lupinus mariae-josephae, a lupine endemic of basic-lime soils in Eastern Spain.</title>
        <authorList>
            <person name="Duran D."/>
            <person name="Rey L."/>
            <person name="Navarro A."/>
            <person name="Busquets A."/>
            <person name="Imperial J."/>
            <person name="Ruiz-Argueso T."/>
        </authorList>
    </citation>
    <scope>NUCLEOTIDE SEQUENCE [LARGE SCALE GENOMIC DNA]</scope>
    <source>
        <strain evidence="1 2">CCBAU 23086</strain>
    </source>
</reference>
<dbReference type="EMBL" id="LLYB01000127">
    <property type="protein sequence ID" value="KRR16422.1"/>
    <property type="molecule type" value="Genomic_DNA"/>
</dbReference>
<evidence type="ECO:0000313" key="2">
    <source>
        <dbReference type="Proteomes" id="UP000051660"/>
    </source>
</evidence>